<sequence length="206" mass="23916">MGPQIERTVDKKGHHVRDCSLKKEEKDMSKSQNKKKWMAHIKFFKCSNMGHYVSMCSNKVVDKTSLRKKKMRRLKRKCYGCNERGHEIASCPHMKDDLCKSLNKRQINNEQIKNQDEKKKRTSCNDKQHICYTCWRKGHIGKNYLLGKISKPNSFIDHSLLRKAKNGTCASKVTHSPYGRTKAIWVPKYLVTNLQGPNIVWVPPSA</sequence>
<dbReference type="InterPro" id="IPR036875">
    <property type="entry name" value="Znf_CCHC_sf"/>
</dbReference>
<protein>
    <recommendedName>
        <fullName evidence="2">CCHC-type domain-containing protein</fullName>
    </recommendedName>
</protein>
<proteinExistence type="predicted"/>
<keyword evidence="4" id="KW-1185">Reference proteome</keyword>
<evidence type="ECO:0000313" key="4">
    <source>
        <dbReference type="Proteomes" id="UP000244336"/>
    </source>
</evidence>
<evidence type="ECO:0000256" key="1">
    <source>
        <dbReference type="PROSITE-ProRule" id="PRU00047"/>
    </source>
</evidence>
<dbReference type="SUPFAM" id="SSF57756">
    <property type="entry name" value="Retrovirus zinc finger-like domains"/>
    <property type="match status" value="1"/>
</dbReference>
<keyword evidence="1" id="KW-0479">Metal-binding</keyword>
<dbReference type="OrthoDB" id="696537at2759"/>
<dbReference type="EMBL" id="CM009752">
    <property type="protein sequence ID" value="PUZ60883.1"/>
    <property type="molecule type" value="Genomic_DNA"/>
</dbReference>
<organism evidence="3 4">
    <name type="scientific">Panicum hallii var. hallii</name>
    <dbReference type="NCBI Taxonomy" id="1504633"/>
    <lineage>
        <taxon>Eukaryota</taxon>
        <taxon>Viridiplantae</taxon>
        <taxon>Streptophyta</taxon>
        <taxon>Embryophyta</taxon>
        <taxon>Tracheophyta</taxon>
        <taxon>Spermatophyta</taxon>
        <taxon>Magnoliopsida</taxon>
        <taxon>Liliopsida</taxon>
        <taxon>Poales</taxon>
        <taxon>Poaceae</taxon>
        <taxon>PACMAD clade</taxon>
        <taxon>Panicoideae</taxon>
        <taxon>Panicodae</taxon>
        <taxon>Paniceae</taxon>
        <taxon>Panicinae</taxon>
        <taxon>Panicum</taxon>
        <taxon>Panicum sect. Panicum</taxon>
    </lineage>
</organism>
<dbReference type="InterPro" id="IPR001878">
    <property type="entry name" value="Znf_CCHC"/>
</dbReference>
<dbReference type="Gene3D" id="4.10.60.10">
    <property type="entry name" value="Zinc finger, CCHC-type"/>
    <property type="match status" value="1"/>
</dbReference>
<accession>A0A2T7DZ79</accession>
<dbReference type="Gramene" id="PUZ60883">
    <property type="protein sequence ID" value="PUZ60883"/>
    <property type="gene ID" value="GQ55_4G208300"/>
</dbReference>
<keyword evidence="1" id="KW-0862">Zinc</keyword>
<dbReference type="GO" id="GO:0008270">
    <property type="term" value="F:zinc ion binding"/>
    <property type="evidence" value="ECO:0007669"/>
    <property type="project" value="UniProtKB-KW"/>
</dbReference>
<feature type="domain" description="CCHC-type" evidence="2">
    <location>
        <begin position="76"/>
        <end position="92"/>
    </location>
</feature>
<dbReference type="Proteomes" id="UP000244336">
    <property type="component" value="Chromosome 4"/>
</dbReference>
<name>A0A2T7DZ79_9POAL</name>
<evidence type="ECO:0000313" key="3">
    <source>
        <dbReference type="EMBL" id="PUZ60883.1"/>
    </source>
</evidence>
<evidence type="ECO:0000259" key="2">
    <source>
        <dbReference type="PROSITE" id="PS50158"/>
    </source>
</evidence>
<reference evidence="3 4" key="1">
    <citation type="submission" date="2018-04" db="EMBL/GenBank/DDBJ databases">
        <title>WGS assembly of Panicum hallii var. hallii HAL2.</title>
        <authorList>
            <person name="Lovell J."/>
            <person name="Jenkins J."/>
            <person name="Lowry D."/>
            <person name="Mamidi S."/>
            <person name="Sreedasyam A."/>
            <person name="Weng X."/>
            <person name="Barry K."/>
            <person name="Bonette J."/>
            <person name="Campitelli B."/>
            <person name="Daum C."/>
            <person name="Gordon S."/>
            <person name="Gould B."/>
            <person name="Lipzen A."/>
            <person name="MacQueen A."/>
            <person name="Palacio-Mejia J."/>
            <person name="Plott C."/>
            <person name="Shakirov E."/>
            <person name="Shu S."/>
            <person name="Yoshinaga Y."/>
            <person name="Zane M."/>
            <person name="Rokhsar D."/>
            <person name="Grimwood J."/>
            <person name="Schmutz J."/>
            <person name="Juenger T."/>
        </authorList>
    </citation>
    <scope>NUCLEOTIDE SEQUENCE [LARGE SCALE GENOMIC DNA]</scope>
    <source>
        <strain evidence="4">cv. HAL2</strain>
    </source>
</reference>
<keyword evidence="1" id="KW-0863">Zinc-finger</keyword>
<dbReference type="GO" id="GO:0003676">
    <property type="term" value="F:nucleic acid binding"/>
    <property type="evidence" value="ECO:0007669"/>
    <property type="project" value="InterPro"/>
</dbReference>
<dbReference type="AlphaFoldDB" id="A0A2T7DZ79"/>
<gene>
    <name evidence="3" type="ORF">GQ55_4G208300</name>
</gene>
<dbReference type="PROSITE" id="PS50158">
    <property type="entry name" value="ZF_CCHC"/>
    <property type="match status" value="1"/>
</dbReference>